<dbReference type="GO" id="GO:0009014">
    <property type="term" value="F:succinyl-diaminopimelate desuccinylase activity"/>
    <property type="evidence" value="ECO:0007669"/>
    <property type="project" value="UniProtKB-EC"/>
</dbReference>
<dbReference type="GO" id="GO:0046872">
    <property type="term" value="F:metal ion binding"/>
    <property type="evidence" value="ECO:0007669"/>
    <property type="project" value="UniProtKB-KW"/>
</dbReference>
<dbReference type="EMBL" id="JATAAI010000013">
    <property type="protein sequence ID" value="KAK1741230.1"/>
    <property type="molecule type" value="Genomic_DNA"/>
</dbReference>
<accession>A0AAD8YA12</accession>
<evidence type="ECO:0000256" key="2">
    <source>
        <dbReference type="ARBA" id="ARBA00022801"/>
    </source>
</evidence>
<dbReference type="PANTHER" id="PTHR43808:SF31">
    <property type="entry name" value="N-ACETYL-L-CITRULLINE DEACETYLASE"/>
    <property type="match status" value="1"/>
</dbReference>
<dbReference type="PANTHER" id="PTHR43808">
    <property type="entry name" value="ACETYLORNITHINE DEACETYLASE"/>
    <property type="match status" value="1"/>
</dbReference>
<keyword evidence="1" id="KW-0479">Metal-binding</keyword>
<gene>
    <name evidence="4" type="ORF">QTG54_007708</name>
</gene>
<evidence type="ECO:0000313" key="5">
    <source>
        <dbReference type="Proteomes" id="UP001224775"/>
    </source>
</evidence>
<dbReference type="SUPFAM" id="SSF53187">
    <property type="entry name" value="Zn-dependent exopeptidases"/>
    <property type="match status" value="1"/>
</dbReference>
<dbReference type="InterPro" id="IPR050072">
    <property type="entry name" value="Peptidase_M20A"/>
</dbReference>
<organism evidence="4 5">
    <name type="scientific">Skeletonema marinoi</name>
    <dbReference type="NCBI Taxonomy" id="267567"/>
    <lineage>
        <taxon>Eukaryota</taxon>
        <taxon>Sar</taxon>
        <taxon>Stramenopiles</taxon>
        <taxon>Ochrophyta</taxon>
        <taxon>Bacillariophyta</taxon>
        <taxon>Coscinodiscophyceae</taxon>
        <taxon>Thalassiosirophycidae</taxon>
        <taxon>Thalassiosirales</taxon>
        <taxon>Skeletonemataceae</taxon>
        <taxon>Skeletonema</taxon>
        <taxon>Skeletonema marinoi-dohrnii complex</taxon>
    </lineage>
</organism>
<protein>
    <submittedName>
        <fullName evidence="4">Succinyl-diaminopimelate desuccinylase</fullName>
        <ecNumber evidence="4">3.5.1.18</ecNumber>
    </submittedName>
</protein>
<dbReference type="SUPFAM" id="SSF55031">
    <property type="entry name" value="Bacterial exopeptidase dimerisation domain"/>
    <property type="match status" value="1"/>
</dbReference>
<dbReference type="InterPro" id="IPR002933">
    <property type="entry name" value="Peptidase_M20"/>
</dbReference>
<dbReference type="Gene3D" id="3.40.630.10">
    <property type="entry name" value="Zn peptidases"/>
    <property type="match status" value="1"/>
</dbReference>
<comment type="caution">
    <text evidence="4">The sequence shown here is derived from an EMBL/GenBank/DDBJ whole genome shotgun (WGS) entry which is preliminary data.</text>
</comment>
<keyword evidence="5" id="KW-1185">Reference proteome</keyword>
<evidence type="ECO:0000313" key="4">
    <source>
        <dbReference type="EMBL" id="KAK1741230.1"/>
    </source>
</evidence>
<dbReference type="Pfam" id="PF07687">
    <property type="entry name" value="M20_dimer"/>
    <property type="match status" value="1"/>
</dbReference>
<dbReference type="Proteomes" id="UP001224775">
    <property type="component" value="Unassembled WGS sequence"/>
</dbReference>
<dbReference type="Gene3D" id="3.30.70.360">
    <property type="match status" value="1"/>
</dbReference>
<dbReference type="GO" id="GO:0006526">
    <property type="term" value="P:L-arginine biosynthetic process"/>
    <property type="evidence" value="ECO:0007669"/>
    <property type="project" value="TreeGrafter"/>
</dbReference>
<dbReference type="AlphaFoldDB" id="A0AAD8YA12"/>
<keyword evidence="2 4" id="KW-0378">Hydrolase</keyword>
<evidence type="ECO:0000259" key="3">
    <source>
        <dbReference type="Pfam" id="PF07687"/>
    </source>
</evidence>
<evidence type="ECO:0000256" key="1">
    <source>
        <dbReference type="ARBA" id="ARBA00022723"/>
    </source>
</evidence>
<dbReference type="Pfam" id="PF01546">
    <property type="entry name" value="Peptidase_M20"/>
    <property type="match status" value="1"/>
</dbReference>
<dbReference type="NCBIfam" id="NF009557">
    <property type="entry name" value="PRK13009.1"/>
    <property type="match status" value="1"/>
</dbReference>
<dbReference type="InterPro" id="IPR011650">
    <property type="entry name" value="Peptidase_M20_dimer"/>
</dbReference>
<feature type="domain" description="Peptidase M20 dimerisation" evidence="3">
    <location>
        <begin position="76"/>
        <end position="183"/>
    </location>
</feature>
<proteinExistence type="predicted"/>
<name>A0AAD8YA12_9STRA</name>
<dbReference type="EC" id="3.5.1.18" evidence="4"/>
<dbReference type="GO" id="GO:0008777">
    <property type="term" value="F:acetylornithine deacetylase activity"/>
    <property type="evidence" value="ECO:0007669"/>
    <property type="project" value="TreeGrafter"/>
</dbReference>
<reference evidence="4" key="1">
    <citation type="submission" date="2023-06" db="EMBL/GenBank/DDBJ databases">
        <title>Survivors Of The Sea: Transcriptome response of Skeletonema marinoi to long-term dormancy.</title>
        <authorList>
            <person name="Pinder M.I.M."/>
            <person name="Kourtchenko O."/>
            <person name="Robertson E.K."/>
            <person name="Larsson T."/>
            <person name="Maumus F."/>
            <person name="Osuna-Cruz C.M."/>
            <person name="Vancaester E."/>
            <person name="Stenow R."/>
            <person name="Vandepoele K."/>
            <person name="Ploug H."/>
            <person name="Bruchert V."/>
            <person name="Godhe A."/>
            <person name="Topel M."/>
        </authorList>
    </citation>
    <scope>NUCLEOTIDE SEQUENCE</scope>
    <source>
        <strain evidence="4">R05AC</strain>
    </source>
</reference>
<sequence>MKGGIAAFIVALEDFLHLNPNYSGSIGIILTSDEEGPAKFGTKLVVQELTRAGITIDMGIVGEPSSRDKVGDTIKIGRRGSIGGDLIIKGIQGHVAYPHQSLNPIHESLGALKDLVDMNWDNGTDDFGPTTFQISNINSGTGARNVIPGIKTTMFNFRYSPASTEESLRSRMEKILEKHSLNYEIDWHDASLPYETDRTSHLVEQALASVLEVTGAEGTLCTSGGTSDGRFLAATGCSQVIELGPSHKTIHKVDEHVSIEDLQVLADIYNNLLERLLLTSVED</sequence>
<dbReference type="InterPro" id="IPR036264">
    <property type="entry name" value="Bact_exopeptidase_dim_dom"/>
</dbReference>